<evidence type="ECO:0000256" key="4">
    <source>
        <dbReference type="SAM" id="MobiDB-lite"/>
    </source>
</evidence>
<dbReference type="AlphaFoldDB" id="A0A6P1VVM9"/>
<feature type="compositionally biased region" description="Polar residues" evidence="4">
    <location>
        <begin position="298"/>
        <end position="321"/>
    </location>
</feature>
<dbReference type="Gene3D" id="2.40.170.20">
    <property type="entry name" value="TonB-dependent receptor, beta-barrel domain"/>
    <property type="match status" value="1"/>
</dbReference>
<keyword evidence="7" id="KW-1185">Reference proteome</keyword>
<organism evidence="6 7">
    <name type="scientific">Spirosoma endbachense</name>
    <dbReference type="NCBI Taxonomy" id="2666025"/>
    <lineage>
        <taxon>Bacteria</taxon>
        <taxon>Pseudomonadati</taxon>
        <taxon>Bacteroidota</taxon>
        <taxon>Cytophagia</taxon>
        <taxon>Cytophagales</taxon>
        <taxon>Cytophagaceae</taxon>
        <taxon>Spirosoma</taxon>
    </lineage>
</organism>
<evidence type="ECO:0000259" key="5">
    <source>
        <dbReference type="Pfam" id="PF14905"/>
    </source>
</evidence>
<name>A0A6P1VVM9_9BACT</name>
<dbReference type="SUPFAM" id="SSF49464">
    <property type="entry name" value="Carboxypeptidase regulatory domain-like"/>
    <property type="match status" value="1"/>
</dbReference>
<dbReference type="GO" id="GO:0009279">
    <property type="term" value="C:cell outer membrane"/>
    <property type="evidence" value="ECO:0007669"/>
    <property type="project" value="UniProtKB-SubCell"/>
</dbReference>
<dbReference type="InterPro" id="IPR036942">
    <property type="entry name" value="Beta-barrel_TonB_sf"/>
</dbReference>
<evidence type="ECO:0000256" key="2">
    <source>
        <dbReference type="ARBA" id="ARBA00023136"/>
    </source>
</evidence>
<evidence type="ECO:0000256" key="1">
    <source>
        <dbReference type="ARBA" id="ARBA00004442"/>
    </source>
</evidence>
<dbReference type="InterPro" id="IPR008969">
    <property type="entry name" value="CarboxyPept-like_regulatory"/>
</dbReference>
<dbReference type="InterPro" id="IPR037066">
    <property type="entry name" value="Plug_dom_sf"/>
</dbReference>
<evidence type="ECO:0000256" key="3">
    <source>
        <dbReference type="ARBA" id="ARBA00023237"/>
    </source>
</evidence>
<accession>A0A6P1VVM9</accession>
<dbReference type="PANTHER" id="PTHR40980:SF4">
    <property type="entry name" value="TONB-DEPENDENT RECEPTOR-LIKE BETA-BARREL DOMAIN-CONTAINING PROTEIN"/>
    <property type="match status" value="1"/>
</dbReference>
<dbReference type="SUPFAM" id="SSF56935">
    <property type="entry name" value="Porins"/>
    <property type="match status" value="1"/>
</dbReference>
<dbReference type="Pfam" id="PF13620">
    <property type="entry name" value="CarboxypepD_reg"/>
    <property type="match status" value="1"/>
</dbReference>
<keyword evidence="6" id="KW-0675">Receptor</keyword>
<dbReference type="KEGG" id="senf:GJR95_17505"/>
<feature type="domain" description="Outer membrane protein beta-barrel" evidence="5">
    <location>
        <begin position="400"/>
        <end position="799"/>
    </location>
</feature>
<keyword evidence="3" id="KW-0998">Cell outer membrane</keyword>
<dbReference type="EMBL" id="CP045997">
    <property type="protein sequence ID" value="QHV96694.1"/>
    <property type="molecule type" value="Genomic_DNA"/>
</dbReference>
<dbReference type="InterPro" id="IPR041700">
    <property type="entry name" value="OMP_b-brl_3"/>
</dbReference>
<proteinExistence type="predicted"/>
<feature type="region of interest" description="Disordered" evidence="4">
    <location>
        <begin position="298"/>
        <end position="323"/>
    </location>
</feature>
<comment type="subcellular location">
    <subcellularLocation>
        <location evidence="1">Cell outer membrane</location>
    </subcellularLocation>
</comment>
<gene>
    <name evidence="6" type="ORF">GJR95_17505</name>
</gene>
<dbReference type="Pfam" id="PF14905">
    <property type="entry name" value="OMP_b-brl_3"/>
    <property type="match status" value="1"/>
</dbReference>
<dbReference type="Gene3D" id="2.60.40.1120">
    <property type="entry name" value="Carboxypeptidase-like, regulatory domain"/>
    <property type="match status" value="1"/>
</dbReference>
<dbReference type="PANTHER" id="PTHR40980">
    <property type="entry name" value="PLUG DOMAIN-CONTAINING PROTEIN"/>
    <property type="match status" value="1"/>
</dbReference>
<evidence type="ECO:0000313" key="6">
    <source>
        <dbReference type="EMBL" id="QHV96694.1"/>
    </source>
</evidence>
<keyword evidence="2" id="KW-0472">Membrane</keyword>
<dbReference type="Gene3D" id="2.170.130.10">
    <property type="entry name" value="TonB-dependent receptor, plug domain"/>
    <property type="match status" value="1"/>
</dbReference>
<dbReference type="Proteomes" id="UP000464577">
    <property type="component" value="Chromosome"/>
</dbReference>
<sequence length="822" mass="91243">MTCKHPLMNKPTSLRIVVLVAFVTLWTCAFTSYGQTLVPTYKVSGQIADSATRKPLEFVTLTLMADSHKTIRADYSKPDGSFVLASLKPGSYSVVLTMVGYRTYTVPVMLADTAHPAVDLGLIALRSQAVGLSEVIVKAAKPVIRQEIDRIAYDLQADPDSKVYNVLEMMRKVPFLSVDAQENILLKGGSNYRIFINSKPSGMLERNPRDVLRSMPASTIERIEVITNPPARYDAEGLAGIINIITFRQPASGYKGSVNLSERFPVGGPGIGGSLSAQLGKLGLSVIGGGSLYNTPRTSNTLDRLSSGNAPTQLTQTGSSLSDKRSGYMGYELSYELSDRQLISSQFNLNGSRTTGAANQHSALSDQTGLLQAYDLASNQLLTGNSVSASLNYQLGFKADKDRFLTLSYRYYAYGDQQQDQIAFANREQYVQPDYRQDNDQRFAEQSFQFDYVSPIKKVNAELGLKAILRQNNSDFTYRSLNPASGTFEPNADLSNRYNYDQNVLSAYTAYQYNLGNWNLRMGVRAEQTLIDADFTSTSSRVNQQYTNLIPSLAVSRKLENNRIIKLGWVHQIRRPNIQRLNPFVDRSNPNVETSGNPNLRPSAFNRLQLGYGLSGKFSVNMGLDYTFVRGFDLLITILDPATNISRSTYENTGRGDALDYSLSGRYPVSKNWDISFNGMFTYFWSAVVSGPSQASTQMVQYFMTASSGYRFEKGWRANASLNLVSASIRSPQEKVNGLVGSSVSVTKTFIPDKLSFSALVNNPFTPFRTNRIETVGAGFAQVRTSRDYFRSFSVSLNYNFGKLTETIQKNKREIKNDDLAR</sequence>
<reference evidence="6 7" key="1">
    <citation type="submission" date="2019-11" db="EMBL/GenBank/DDBJ databases">
        <title>Spirosoma endbachense sp. nov., isolated from a natural salt meadow.</title>
        <authorList>
            <person name="Rojas J."/>
            <person name="Ambika Manirajan B."/>
            <person name="Ratering S."/>
            <person name="Suarez C."/>
            <person name="Geissler-Plaum R."/>
            <person name="Schnell S."/>
        </authorList>
    </citation>
    <scope>NUCLEOTIDE SEQUENCE [LARGE SCALE GENOMIC DNA]</scope>
    <source>
        <strain evidence="6 7">I-24</strain>
    </source>
</reference>
<evidence type="ECO:0000313" key="7">
    <source>
        <dbReference type="Proteomes" id="UP000464577"/>
    </source>
</evidence>
<protein>
    <submittedName>
        <fullName evidence="6">TonB-dependent receptor</fullName>
    </submittedName>
</protein>